<dbReference type="Proteomes" id="UP000064920">
    <property type="component" value="Chromosome"/>
</dbReference>
<dbReference type="STRING" id="1397108.IMCC12053_530"/>
<dbReference type="AlphaFoldDB" id="A0A0N9ZMF5"/>
<dbReference type="KEGG" id="cmar:IMCC12053_530"/>
<sequence>MRIAAYGAANKKSLGGAKALFDLVIYYLPVELGRLMMKC</sequence>
<keyword evidence="2" id="KW-1185">Reference proteome</keyword>
<protein>
    <submittedName>
        <fullName evidence="1">Uncharacterized protein</fullName>
    </submittedName>
</protein>
<name>A0A0N9ZMF5_9RHOB</name>
<accession>A0A0N9ZMF5</accession>
<gene>
    <name evidence="1" type="ORF">IMCC12053_530</name>
</gene>
<dbReference type="EMBL" id="CP012023">
    <property type="protein sequence ID" value="ALI54479.1"/>
    <property type="molecule type" value="Genomic_DNA"/>
</dbReference>
<proteinExistence type="predicted"/>
<evidence type="ECO:0000313" key="2">
    <source>
        <dbReference type="Proteomes" id="UP000064920"/>
    </source>
</evidence>
<evidence type="ECO:0000313" key="1">
    <source>
        <dbReference type="EMBL" id="ALI54479.1"/>
    </source>
</evidence>
<reference evidence="1 2" key="1">
    <citation type="submission" date="2015-05" db="EMBL/GenBank/DDBJ databases">
        <authorList>
            <person name="Wang D.B."/>
            <person name="Wang M."/>
        </authorList>
    </citation>
    <scope>NUCLEOTIDE SEQUENCE [LARGE SCALE GENOMIC DNA]</scope>
    <source>
        <strain evidence="1 2">IMCC 12053</strain>
    </source>
</reference>
<dbReference type="PATRIC" id="fig|1397108.4.peg.547"/>
<organism evidence="1 2">
    <name type="scientific">Celeribacter marinus</name>
    <dbReference type="NCBI Taxonomy" id="1397108"/>
    <lineage>
        <taxon>Bacteria</taxon>
        <taxon>Pseudomonadati</taxon>
        <taxon>Pseudomonadota</taxon>
        <taxon>Alphaproteobacteria</taxon>
        <taxon>Rhodobacterales</taxon>
        <taxon>Roseobacteraceae</taxon>
        <taxon>Celeribacter</taxon>
    </lineage>
</organism>